<dbReference type="CDD" id="cd10283">
    <property type="entry name" value="MnuA_DNase1-like"/>
    <property type="match status" value="1"/>
</dbReference>
<reference evidence="6 7" key="1">
    <citation type="submission" date="2019-08" db="EMBL/GenBank/DDBJ databases">
        <title>Genomes of Antarctic Bizionia species.</title>
        <authorList>
            <person name="Bowman J.P."/>
        </authorList>
    </citation>
    <scope>NUCLEOTIDE SEQUENCE [LARGE SCALE GENOMIC DNA]</scope>
    <source>
        <strain evidence="6 7">ADA-4</strain>
    </source>
</reference>
<dbReference type="InterPro" id="IPR005135">
    <property type="entry name" value="Endo/exonuclease/phosphatase"/>
</dbReference>
<dbReference type="EMBL" id="VSKK01000006">
    <property type="protein sequence ID" value="TYB73996.1"/>
    <property type="molecule type" value="Genomic_DNA"/>
</dbReference>
<organism evidence="6 7">
    <name type="scientific">Bizionia myxarmorum</name>
    <dbReference type="NCBI Taxonomy" id="291186"/>
    <lineage>
        <taxon>Bacteria</taxon>
        <taxon>Pseudomonadati</taxon>
        <taxon>Bacteroidota</taxon>
        <taxon>Flavobacteriia</taxon>
        <taxon>Flavobacteriales</taxon>
        <taxon>Flavobacteriaceae</taxon>
        <taxon>Bizionia</taxon>
    </lineage>
</organism>
<protein>
    <submittedName>
        <fullName evidence="6">Endonuclease/exonuclease/phosphatase family protein</fullName>
    </submittedName>
</protein>
<dbReference type="SMART" id="SM00476">
    <property type="entry name" value="DNaseIc"/>
    <property type="match status" value="1"/>
</dbReference>
<keyword evidence="6" id="KW-0255">Endonuclease</keyword>
<name>A0A5D0QZF2_9FLAO</name>
<keyword evidence="6" id="KW-0269">Exonuclease</keyword>
<evidence type="ECO:0000313" key="7">
    <source>
        <dbReference type="Proteomes" id="UP000323720"/>
    </source>
</evidence>
<dbReference type="RefSeq" id="WP_148405271.1">
    <property type="nucleotide sequence ID" value="NZ_VSKK01000006.1"/>
</dbReference>
<dbReference type="PROSITE" id="PS51257">
    <property type="entry name" value="PROKAR_LIPOPROTEIN"/>
    <property type="match status" value="1"/>
</dbReference>
<dbReference type="InterPro" id="IPR016202">
    <property type="entry name" value="DNase_I"/>
</dbReference>
<feature type="chain" id="PRO_5022824448" evidence="4">
    <location>
        <begin position="26"/>
        <end position="308"/>
    </location>
</feature>
<dbReference type="GO" id="GO:0006308">
    <property type="term" value="P:DNA catabolic process"/>
    <property type="evidence" value="ECO:0007669"/>
    <property type="project" value="InterPro"/>
</dbReference>
<dbReference type="InterPro" id="IPR036691">
    <property type="entry name" value="Endo/exonu/phosph_ase_sf"/>
</dbReference>
<keyword evidence="3" id="KW-0378">Hydrolase</keyword>
<evidence type="ECO:0000256" key="3">
    <source>
        <dbReference type="ARBA" id="ARBA00022801"/>
    </source>
</evidence>
<evidence type="ECO:0000256" key="2">
    <source>
        <dbReference type="ARBA" id="ARBA00022722"/>
    </source>
</evidence>
<feature type="signal peptide" evidence="4">
    <location>
        <begin position="1"/>
        <end position="25"/>
    </location>
</feature>
<keyword evidence="7" id="KW-1185">Reference proteome</keyword>
<dbReference type="Gene3D" id="3.60.10.10">
    <property type="entry name" value="Endonuclease/exonuclease/phosphatase"/>
    <property type="match status" value="1"/>
</dbReference>
<keyword evidence="4" id="KW-0732">Signal</keyword>
<keyword evidence="2" id="KW-0540">Nuclease</keyword>
<accession>A0A5D0QZF2</accession>
<evidence type="ECO:0000259" key="5">
    <source>
        <dbReference type="Pfam" id="PF03372"/>
    </source>
</evidence>
<dbReference type="PANTHER" id="PTHR11371:SF31">
    <property type="entry name" value="EXTRACELLULAR NUCLEASE"/>
    <property type="match status" value="1"/>
</dbReference>
<evidence type="ECO:0000256" key="4">
    <source>
        <dbReference type="SAM" id="SignalP"/>
    </source>
</evidence>
<dbReference type="PANTHER" id="PTHR11371">
    <property type="entry name" value="DEOXYRIBONUCLEASE"/>
    <property type="match status" value="1"/>
</dbReference>
<dbReference type="AlphaFoldDB" id="A0A5D0QZF2"/>
<dbReference type="GO" id="GO:0004519">
    <property type="term" value="F:endonuclease activity"/>
    <property type="evidence" value="ECO:0007669"/>
    <property type="project" value="UniProtKB-KW"/>
</dbReference>
<comment type="similarity">
    <text evidence="1">Belongs to the DNase I family.</text>
</comment>
<proteinExistence type="inferred from homology"/>
<sequence>MNKFYSFFYVFLALVFSCNSSFNQANLFNEKSDVKNEIAIVEMPQMNGDLKANSSENLKLISWNNRHLGRTKSAETLYDIASILRDYDIVAIQEVVAKDPAGAQAVAKIADELNRMGSKWDYQISNPTKSPSVYMSERYAFLWKTAKVNIVGRAYLDAHLEELCYREPFVATFKLKGKSDPFYVVNYHSRKFNDNPHEEIIHFIDFPERLNSNRILIAGDFNLNEKHAVWKPFYKKGFKSALENERTTLKTICKHGDYRSHAIDNIYFTSDIEKLQAKPIDFVGNCENLEVARKISDHLPVLLEFKLK</sequence>
<feature type="domain" description="Endonuclease/exonuclease/phosphatase" evidence="5">
    <location>
        <begin position="79"/>
        <end position="224"/>
    </location>
</feature>
<gene>
    <name evidence="6" type="ORF">ES674_14610</name>
</gene>
<dbReference type="Proteomes" id="UP000323720">
    <property type="component" value="Unassembled WGS sequence"/>
</dbReference>
<dbReference type="OrthoDB" id="5500612at2"/>
<dbReference type="GO" id="GO:0004536">
    <property type="term" value="F:DNA nuclease activity"/>
    <property type="evidence" value="ECO:0007669"/>
    <property type="project" value="InterPro"/>
</dbReference>
<dbReference type="Pfam" id="PF03372">
    <property type="entry name" value="Exo_endo_phos"/>
    <property type="match status" value="1"/>
</dbReference>
<evidence type="ECO:0000313" key="6">
    <source>
        <dbReference type="EMBL" id="TYB73996.1"/>
    </source>
</evidence>
<dbReference type="SUPFAM" id="SSF56219">
    <property type="entry name" value="DNase I-like"/>
    <property type="match status" value="1"/>
</dbReference>
<evidence type="ECO:0000256" key="1">
    <source>
        <dbReference type="ARBA" id="ARBA00007359"/>
    </source>
</evidence>
<dbReference type="GO" id="GO:0004527">
    <property type="term" value="F:exonuclease activity"/>
    <property type="evidence" value="ECO:0007669"/>
    <property type="project" value="UniProtKB-KW"/>
</dbReference>
<comment type="caution">
    <text evidence="6">The sequence shown here is derived from an EMBL/GenBank/DDBJ whole genome shotgun (WGS) entry which is preliminary data.</text>
</comment>